<proteinExistence type="predicted"/>
<accession>X0XPX1</accession>
<reference evidence="1" key="1">
    <citation type="journal article" date="2014" name="Front. Microbiol.">
        <title>High frequency of phylogenetically diverse reductive dehalogenase-homologous genes in deep subseafloor sedimentary metagenomes.</title>
        <authorList>
            <person name="Kawai M."/>
            <person name="Futagami T."/>
            <person name="Toyoda A."/>
            <person name="Takaki Y."/>
            <person name="Nishi S."/>
            <person name="Hori S."/>
            <person name="Arai W."/>
            <person name="Tsubouchi T."/>
            <person name="Morono Y."/>
            <person name="Uchiyama I."/>
            <person name="Ito T."/>
            <person name="Fujiyama A."/>
            <person name="Inagaki F."/>
            <person name="Takami H."/>
        </authorList>
    </citation>
    <scope>NUCLEOTIDE SEQUENCE</scope>
    <source>
        <strain evidence="1">Expedition CK06-06</strain>
    </source>
</reference>
<dbReference type="EMBL" id="BARS01045983">
    <property type="protein sequence ID" value="GAG38698.1"/>
    <property type="molecule type" value="Genomic_DNA"/>
</dbReference>
<protein>
    <submittedName>
        <fullName evidence="1">Uncharacterized protein</fullName>
    </submittedName>
</protein>
<gene>
    <name evidence="1" type="ORF">S01H1_69273</name>
</gene>
<name>X0XPX1_9ZZZZ</name>
<organism evidence="1">
    <name type="scientific">marine sediment metagenome</name>
    <dbReference type="NCBI Taxonomy" id="412755"/>
    <lineage>
        <taxon>unclassified sequences</taxon>
        <taxon>metagenomes</taxon>
        <taxon>ecological metagenomes</taxon>
    </lineage>
</organism>
<feature type="non-terminal residue" evidence="1">
    <location>
        <position position="1"/>
    </location>
</feature>
<evidence type="ECO:0000313" key="1">
    <source>
        <dbReference type="EMBL" id="GAG38698.1"/>
    </source>
</evidence>
<sequence length="92" mass="10146">PAPRKKTLARQPNQQITADQLLERFTFPCSVRALHRTLASSADTGLGRHRLTSIALGDVWDGGVKSPDTIRSAIRNLRQRLSDAATARFPQP</sequence>
<dbReference type="AlphaFoldDB" id="X0XPX1"/>
<comment type="caution">
    <text evidence="1">The sequence shown here is derived from an EMBL/GenBank/DDBJ whole genome shotgun (WGS) entry which is preliminary data.</text>
</comment>